<dbReference type="AlphaFoldDB" id="A0A1W7D1K0"/>
<evidence type="ECO:0000256" key="1">
    <source>
        <dbReference type="ARBA" id="ARBA00023015"/>
    </source>
</evidence>
<keyword evidence="7" id="KW-1185">Reference proteome</keyword>
<dbReference type="SUPFAM" id="SSF53822">
    <property type="entry name" value="Periplasmic binding protein-like I"/>
    <property type="match status" value="1"/>
</dbReference>
<dbReference type="InterPro" id="IPR010982">
    <property type="entry name" value="Lambda_DNA-bd_dom_sf"/>
</dbReference>
<reference evidence="6 7" key="1">
    <citation type="submission" date="2017-05" db="EMBL/GenBank/DDBJ databases">
        <title>Complete genome sequence of Streptomyces sp. SCSIO 03032 revealed the diverse biosynthetic pathways for its bioactive secondary metabolites.</title>
        <authorList>
            <person name="Ma L."/>
            <person name="Zhu Y."/>
            <person name="Zhang W."/>
            <person name="Zhang G."/>
            <person name="Tian X."/>
            <person name="Zhang S."/>
            <person name="Zhang C."/>
        </authorList>
    </citation>
    <scope>NUCLEOTIDE SEQUENCE [LARGE SCALE GENOMIC DNA]</scope>
    <source>
        <strain evidence="6 7">SCSIO 03032</strain>
    </source>
</reference>
<keyword evidence="3" id="KW-0804">Transcription</keyword>
<dbReference type="CDD" id="cd01392">
    <property type="entry name" value="HTH_LacI"/>
    <property type="match status" value="1"/>
</dbReference>
<feature type="domain" description="HTH lacI-type" evidence="5">
    <location>
        <begin position="17"/>
        <end position="71"/>
    </location>
</feature>
<dbReference type="GO" id="GO:0000976">
    <property type="term" value="F:transcription cis-regulatory region binding"/>
    <property type="evidence" value="ECO:0007669"/>
    <property type="project" value="TreeGrafter"/>
</dbReference>
<dbReference type="InterPro" id="IPR046335">
    <property type="entry name" value="LacI/GalR-like_sensor"/>
</dbReference>
<evidence type="ECO:0000313" key="7">
    <source>
        <dbReference type="Proteomes" id="UP000194218"/>
    </source>
</evidence>
<sequence length="352" mass="36566">MSDDTHREGPAGPARPPRLVDVAQRAGVSLATASRALRGREGVSPELAAHVRSVAAGMGYVANPHATTLAGGVTRVAGLIVYEIGDPYFSEIASGALRVAGENGWSVQICHTERAPHAELAQIRLLRAHRVGAIVMAGSGYVDRTDEAGAHRELLDFQDAGGRVAVIGRHHLRCDAVLPDNRGGGEAVAGHLLALGHRRIAIAAGPEHLTTVQDRLAGVRHALALAGLGTAAVPVVSADFTREGGRDSAERILRDHPGTTAVLALNDTMATGVLSVLRERGIDVPGRMSVAGFDDVQVAQDLAPALTTVALPMADMGAAALRLVLGPAPARPRRRTTGHRLMVRDSTGPAPG</sequence>
<dbReference type="Pfam" id="PF13377">
    <property type="entry name" value="Peripla_BP_3"/>
    <property type="match status" value="1"/>
</dbReference>
<dbReference type="PROSITE" id="PS50932">
    <property type="entry name" value="HTH_LACI_2"/>
    <property type="match status" value="1"/>
</dbReference>
<dbReference type="OrthoDB" id="3226810at2"/>
<evidence type="ECO:0000256" key="2">
    <source>
        <dbReference type="ARBA" id="ARBA00023125"/>
    </source>
</evidence>
<dbReference type="GO" id="GO:0003700">
    <property type="term" value="F:DNA-binding transcription factor activity"/>
    <property type="evidence" value="ECO:0007669"/>
    <property type="project" value="TreeGrafter"/>
</dbReference>
<name>A0A1W7D1K0_9ACTN</name>
<dbReference type="SMART" id="SM00354">
    <property type="entry name" value="HTH_LACI"/>
    <property type="match status" value="1"/>
</dbReference>
<dbReference type="EMBL" id="CP021121">
    <property type="protein sequence ID" value="ARQ70961.1"/>
    <property type="molecule type" value="Genomic_DNA"/>
</dbReference>
<keyword evidence="2" id="KW-0238">DNA-binding</keyword>
<dbReference type="InterPro" id="IPR000843">
    <property type="entry name" value="HTH_LacI"/>
</dbReference>
<dbReference type="Gene3D" id="1.10.260.40">
    <property type="entry name" value="lambda repressor-like DNA-binding domains"/>
    <property type="match status" value="1"/>
</dbReference>
<dbReference type="InterPro" id="IPR028082">
    <property type="entry name" value="Peripla_BP_I"/>
</dbReference>
<feature type="region of interest" description="Disordered" evidence="4">
    <location>
        <begin position="330"/>
        <end position="352"/>
    </location>
</feature>
<evidence type="ECO:0000256" key="4">
    <source>
        <dbReference type="SAM" id="MobiDB-lite"/>
    </source>
</evidence>
<proteinExistence type="predicted"/>
<dbReference type="CDD" id="cd06267">
    <property type="entry name" value="PBP1_LacI_sugar_binding-like"/>
    <property type="match status" value="1"/>
</dbReference>
<dbReference type="PANTHER" id="PTHR30146">
    <property type="entry name" value="LACI-RELATED TRANSCRIPTIONAL REPRESSOR"/>
    <property type="match status" value="1"/>
</dbReference>
<evidence type="ECO:0000313" key="6">
    <source>
        <dbReference type="EMBL" id="ARQ70961.1"/>
    </source>
</evidence>
<dbReference type="PANTHER" id="PTHR30146:SF153">
    <property type="entry name" value="LACTOSE OPERON REPRESSOR"/>
    <property type="match status" value="1"/>
</dbReference>
<dbReference type="RefSeq" id="WP_086160799.1">
    <property type="nucleotide sequence ID" value="NZ_CP021121.1"/>
</dbReference>
<dbReference type="KEGG" id="smao:CAG99_20830"/>
<gene>
    <name evidence="6" type="ORF">CAG99_20830</name>
</gene>
<evidence type="ECO:0000256" key="3">
    <source>
        <dbReference type="ARBA" id="ARBA00023163"/>
    </source>
</evidence>
<keyword evidence="1" id="KW-0805">Transcription regulation</keyword>
<accession>A0A1W7D1K0</accession>
<dbReference type="Pfam" id="PF00356">
    <property type="entry name" value="LacI"/>
    <property type="match status" value="1"/>
</dbReference>
<dbReference type="Proteomes" id="UP000194218">
    <property type="component" value="Chromosome"/>
</dbReference>
<evidence type="ECO:0000259" key="5">
    <source>
        <dbReference type="PROSITE" id="PS50932"/>
    </source>
</evidence>
<protein>
    <submittedName>
        <fullName evidence="6">LacI family transcriptional regulator</fullName>
    </submittedName>
</protein>
<organism evidence="6 7">
    <name type="scientific">Streptomyces marincola</name>
    <dbReference type="NCBI Taxonomy" id="2878388"/>
    <lineage>
        <taxon>Bacteria</taxon>
        <taxon>Bacillati</taxon>
        <taxon>Actinomycetota</taxon>
        <taxon>Actinomycetes</taxon>
        <taxon>Kitasatosporales</taxon>
        <taxon>Streptomycetaceae</taxon>
        <taxon>Streptomyces</taxon>
    </lineage>
</organism>
<dbReference type="SUPFAM" id="SSF47413">
    <property type="entry name" value="lambda repressor-like DNA-binding domains"/>
    <property type="match status" value="1"/>
</dbReference>
<dbReference type="Gene3D" id="3.40.50.2300">
    <property type="match status" value="2"/>
</dbReference>